<proteinExistence type="predicted"/>
<keyword evidence="2" id="KW-1185">Reference proteome</keyword>
<sequence length="59" mass="6688">MLIQINPAPEAVDLLDRIAGCRDTADQLRYFEIAAHLDLAYHRLSAWLVEQGKEALHTN</sequence>
<organism evidence="1 2">
    <name type="scientific">Sphingomonas japonica</name>
    <dbReference type="NCBI Taxonomy" id="511662"/>
    <lineage>
        <taxon>Bacteria</taxon>
        <taxon>Pseudomonadati</taxon>
        <taxon>Pseudomonadota</taxon>
        <taxon>Alphaproteobacteria</taxon>
        <taxon>Sphingomonadales</taxon>
        <taxon>Sphingomonadaceae</taxon>
        <taxon>Sphingomonas</taxon>
    </lineage>
</organism>
<gene>
    <name evidence="1" type="ORF">FHT01_001749</name>
</gene>
<name>A0ABX0U4I0_9SPHN</name>
<protein>
    <submittedName>
        <fullName evidence="1">Uncharacterized protein</fullName>
    </submittedName>
</protein>
<accession>A0ABX0U4I0</accession>
<comment type="caution">
    <text evidence="1">The sequence shown here is derived from an EMBL/GenBank/DDBJ whole genome shotgun (WGS) entry which is preliminary data.</text>
</comment>
<dbReference type="RefSeq" id="WP_140046603.1">
    <property type="nucleotide sequence ID" value="NZ_BAAAEV010000001.1"/>
</dbReference>
<reference evidence="1 2" key="1">
    <citation type="submission" date="2020-03" db="EMBL/GenBank/DDBJ databases">
        <title>Genomic Encyclopedia of Type Strains, Phase IV (KMG-IV): sequencing the most valuable type-strain genomes for metagenomic binning, comparative biology and taxonomic classification.</title>
        <authorList>
            <person name="Goeker M."/>
        </authorList>
    </citation>
    <scope>NUCLEOTIDE SEQUENCE [LARGE SCALE GENOMIC DNA]</scope>
    <source>
        <strain evidence="1 2">DSM 22753</strain>
    </source>
</reference>
<dbReference type="Proteomes" id="UP000788153">
    <property type="component" value="Unassembled WGS sequence"/>
</dbReference>
<dbReference type="EMBL" id="JAASQP010000001">
    <property type="protein sequence ID" value="NIJ24207.1"/>
    <property type="molecule type" value="Genomic_DNA"/>
</dbReference>
<evidence type="ECO:0000313" key="2">
    <source>
        <dbReference type="Proteomes" id="UP000788153"/>
    </source>
</evidence>
<evidence type="ECO:0000313" key="1">
    <source>
        <dbReference type="EMBL" id="NIJ24207.1"/>
    </source>
</evidence>